<evidence type="ECO:0000256" key="3">
    <source>
        <dbReference type="ARBA" id="ARBA00034078"/>
    </source>
</evidence>
<dbReference type="PANTHER" id="PTHR11921">
    <property type="entry name" value="SUCCINATE DEHYDROGENASE IRON-SULFUR PROTEIN"/>
    <property type="match status" value="1"/>
</dbReference>
<dbReference type="InterPro" id="IPR009051">
    <property type="entry name" value="Helical_ferredxn"/>
</dbReference>
<organism evidence="5 6">
    <name type="scientific">Lentisphaera araneosa HTCC2155</name>
    <dbReference type="NCBI Taxonomy" id="313628"/>
    <lineage>
        <taxon>Bacteria</taxon>
        <taxon>Pseudomonadati</taxon>
        <taxon>Lentisphaerota</taxon>
        <taxon>Lentisphaeria</taxon>
        <taxon>Lentisphaerales</taxon>
        <taxon>Lentisphaeraceae</taxon>
        <taxon>Lentisphaera</taxon>
    </lineage>
</organism>
<dbReference type="Proteomes" id="UP000004947">
    <property type="component" value="Unassembled WGS sequence"/>
</dbReference>
<dbReference type="Gene3D" id="3.10.20.30">
    <property type="match status" value="1"/>
</dbReference>
<comment type="cofactor">
    <cofactor evidence="3">
        <name>[2Fe-2S] cluster</name>
        <dbReference type="ChEBI" id="CHEBI:190135"/>
    </cofactor>
</comment>
<dbReference type="GO" id="GO:0016491">
    <property type="term" value="F:oxidoreductase activity"/>
    <property type="evidence" value="ECO:0007669"/>
    <property type="project" value="UniProtKB-KW"/>
</dbReference>
<sequence length="256" mass="28012">MSSNGTLLNLTLKIWRQKSRSEKGYIETHEMKGISTEISFLEMLDTLNDKLERSGKAPVVFDHDCREGICGMCSLFINGQPHGPAKATTTCQLHMREFSDGQTIFIEPWRSAAFPVVRDLRVDRSSFDRIIQSGGYTSIKTGSAPDAHAIPVPKENADLAMDAATCIGCGACVAACKNASASLFTSAKVSQLALLPQGQVERTERALNMVAQMDEEGFGHCTNESECEAACPKEISVENIARMNREYLRASAISRK</sequence>
<dbReference type="STRING" id="313628.LNTAR_12571"/>
<dbReference type="Pfam" id="PF13085">
    <property type="entry name" value="Fer2_3"/>
    <property type="match status" value="1"/>
</dbReference>
<gene>
    <name evidence="5" type="ORF">LNTAR_12571</name>
</gene>
<dbReference type="eggNOG" id="COG0479">
    <property type="taxonomic scope" value="Bacteria"/>
</dbReference>
<dbReference type="Gene3D" id="1.10.1060.10">
    <property type="entry name" value="Alpha-helical ferredoxin"/>
    <property type="match status" value="1"/>
</dbReference>
<evidence type="ECO:0000256" key="2">
    <source>
        <dbReference type="ARBA" id="ARBA00009433"/>
    </source>
</evidence>
<dbReference type="InterPro" id="IPR017896">
    <property type="entry name" value="4Fe4S_Fe-S-bd"/>
</dbReference>
<evidence type="ECO:0000256" key="1">
    <source>
        <dbReference type="ARBA" id="ARBA00001927"/>
    </source>
</evidence>
<dbReference type="GO" id="GO:0022904">
    <property type="term" value="P:respiratory electron transport chain"/>
    <property type="evidence" value="ECO:0007669"/>
    <property type="project" value="TreeGrafter"/>
</dbReference>
<dbReference type="GO" id="GO:0009060">
    <property type="term" value="P:aerobic respiration"/>
    <property type="evidence" value="ECO:0007669"/>
    <property type="project" value="TreeGrafter"/>
</dbReference>
<name>A6DJW5_9BACT</name>
<evidence type="ECO:0000259" key="4">
    <source>
        <dbReference type="PROSITE" id="PS51379"/>
    </source>
</evidence>
<keyword evidence="5" id="KW-0560">Oxidoreductase</keyword>
<dbReference type="PROSITE" id="PS51379">
    <property type="entry name" value="4FE4S_FER_2"/>
    <property type="match status" value="1"/>
</dbReference>
<keyword evidence="6" id="KW-1185">Reference proteome</keyword>
<dbReference type="InterPro" id="IPR036010">
    <property type="entry name" value="2Fe-2S_ferredoxin-like_sf"/>
</dbReference>
<dbReference type="PANTHER" id="PTHR11921:SF41">
    <property type="entry name" value="SUCCINATE DEHYDROGENASE"/>
    <property type="match status" value="1"/>
</dbReference>
<dbReference type="RefSeq" id="WP_007278181.1">
    <property type="nucleotide sequence ID" value="NZ_ABCK01000006.1"/>
</dbReference>
<comment type="caution">
    <text evidence="5">The sequence shown here is derived from an EMBL/GenBank/DDBJ whole genome shotgun (WGS) entry which is preliminary data.</text>
</comment>
<dbReference type="SUPFAM" id="SSF54292">
    <property type="entry name" value="2Fe-2S ferredoxin-like"/>
    <property type="match status" value="1"/>
</dbReference>
<evidence type="ECO:0000313" key="5">
    <source>
        <dbReference type="EMBL" id="EDM28189.1"/>
    </source>
</evidence>
<dbReference type="AlphaFoldDB" id="A6DJW5"/>
<protein>
    <submittedName>
        <fullName evidence="5">Succinate dehydrogenase/fumarate reductase iron-sulfur</fullName>
        <ecNumber evidence="5">1.3.99.1</ecNumber>
    </submittedName>
</protein>
<dbReference type="InterPro" id="IPR025192">
    <property type="entry name" value="Succ_DH/fum_Rdtase_N"/>
</dbReference>
<accession>A6DJW5</accession>
<comment type="cofactor">
    <cofactor evidence="1">
        <name>[3Fe-4S] cluster</name>
        <dbReference type="ChEBI" id="CHEBI:21137"/>
    </cofactor>
</comment>
<dbReference type="InterPro" id="IPR012675">
    <property type="entry name" value="Beta-grasp_dom_sf"/>
</dbReference>
<dbReference type="InterPro" id="IPR050573">
    <property type="entry name" value="SDH/FRD_Iron-Sulfur"/>
</dbReference>
<dbReference type="PROSITE" id="PS00197">
    <property type="entry name" value="2FE2S_FER_1"/>
    <property type="match status" value="1"/>
</dbReference>
<dbReference type="Pfam" id="PF12838">
    <property type="entry name" value="Fer4_7"/>
    <property type="match status" value="1"/>
</dbReference>
<dbReference type="GO" id="GO:0051537">
    <property type="term" value="F:2 iron, 2 sulfur cluster binding"/>
    <property type="evidence" value="ECO:0007669"/>
    <property type="project" value="InterPro"/>
</dbReference>
<dbReference type="EMBL" id="ABCK01000006">
    <property type="protein sequence ID" value="EDM28189.1"/>
    <property type="molecule type" value="Genomic_DNA"/>
</dbReference>
<reference evidence="5 6" key="1">
    <citation type="journal article" date="2010" name="J. Bacteriol.">
        <title>Genome sequence of Lentisphaera araneosa HTCC2155T, the type species of the order Lentisphaerales in the phylum Lentisphaerae.</title>
        <authorList>
            <person name="Thrash J.C."/>
            <person name="Cho J.C."/>
            <person name="Vergin K.L."/>
            <person name="Morris R.M."/>
            <person name="Giovannoni S.J."/>
        </authorList>
    </citation>
    <scope>NUCLEOTIDE SEQUENCE [LARGE SCALE GENOMIC DNA]</scope>
    <source>
        <strain evidence="5 6">HTCC2155</strain>
    </source>
</reference>
<proteinExistence type="inferred from homology"/>
<dbReference type="OrthoDB" id="9804391at2"/>
<dbReference type="GO" id="GO:0009055">
    <property type="term" value="F:electron transfer activity"/>
    <property type="evidence" value="ECO:0007669"/>
    <property type="project" value="InterPro"/>
</dbReference>
<dbReference type="NCBIfam" id="NF005746">
    <property type="entry name" value="PRK07570.1"/>
    <property type="match status" value="1"/>
</dbReference>
<comment type="similarity">
    <text evidence="2">Belongs to the succinate dehydrogenase/fumarate reductase iron-sulfur protein family.</text>
</comment>
<feature type="domain" description="4Fe-4S ferredoxin-type" evidence="4">
    <location>
        <begin position="157"/>
        <end position="186"/>
    </location>
</feature>
<dbReference type="EC" id="1.3.99.1" evidence="5"/>
<evidence type="ECO:0000313" key="6">
    <source>
        <dbReference type="Proteomes" id="UP000004947"/>
    </source>
</evidence>
<dbReference type="InterPro" id="IPR006058">
    <property type="entry name" value="2Fe2S_fd_BS"/>
</dbReference>
<dbReference type="SUPFAM" id="SSF46548">
    <property type="entry name" value="alpha-helical ferredoxin"/>
    <property type="match status" value="1"/>
</dbReference>